<keyword evidence="1" id="KW-0812">Transmembrane</keyword>
<proteinExistence type="predicted"/>
<evidence type="ECO:0000256" key="1">
    <source>
        <dbReference type="SAM" id="Phobius"/>
    </source>
</evidence>
<dbReference type="AlphaFoldDB" id="A0A0J6IJR0"/>
<keyword evidence="1" id="KW-0472">Membrane</keyword>
<dbReference type="VEuPathDB" id="FungiDB:CPAG_08436"/>
<evidence type="ECO:0000313" key="2">
    <source>
        <dbReference type="EMBL" id="KMM72137.1"/>
    </source>
</evidence>
<reference evidence="2 3" key="1">
    <citation type="submission" date="2007-06" db="EMBL/GenBank/DDBJ databases">
        <title>The Genome Sequence of Coccidioides posadasii RMSCC_3488.</title>
        <authorList>
            <consortium name="Coccidioides Genome Resources Consortium"/>
            <consortium name="The Broad Institute Genome Sequencing Platform"/>
            <person name="Henn M.R."/>
            <person name="Sykes S."/>
            <person name="Young S."/>
            <person name="Jaffe D."/>
            <person name="Berlin A."/>
            <person name="Alvarez P."/>
            <person name="Butler J."/>
            <person name="Gnerre S."/>
            <person name="Grabherr M."/>
            <person name="Mauceli E."/>
            <person name="Brockman W."/>
            <person name="Kodira C."/>
            <person name="Alvarado L."/>
            <person name="Zeng Q."/>
            <person name="Crawford M."/>
            <person name="Antoine C."/>
            <person name="Devon K."/>
            <person name="Galgiani J."/>
            <person name="Orsborn K."/>
            <person name="Lewis M.L."/>
            <person name="Nusbaum C."/>
            <person name="Galagan J."/>
            <person name="Birren B."/>
        </authorList>
    </citation>
    <scope>NUCLEOTIDE SEQUENCE [LARGE SCALE GENOMIC DNA]</scope>
    <source>
        <strain evidence="2 3">RMSCC 3488</strain>
    </source>
</reference>
<accession>A0A0J6IJR0</accession>
<protein>
    <submittedName>
        <fullName evidence="2">Uncharacterized protein</fullName>
    </submittedName>
</protein>
<gene>
    <name evidence="2" type="ORF">CPAG_08436</name>
</gene>
<dbReference type="EMBL" id="DS268113">
    <property type="protein sequence ID" value="KMM72137.1"/>
    <property type="molecule type" value="Genomic_DNA"/>
</dbReference>
<dbReference type="Proteomes" id="UP000054567">
    <property type="component" value="Unassembled WGS sequence"/>
</dbReference>
<reference evidence="3" key="3">
    <citation type="journal article" date="2010" name="Genome Res.">
        <title>Population genomic sequencing of Coccidioides fungi reveals recent hybridization and transposon control.</title>
        <authorList>
            <person name="Neafsey D.E."/>
            <person name="Barker B.M."/>
            <person name="Sharpton T.J."/>
            <person name="Stajich J.E."/>
            <person name="Park D.J."/>
            <person name="Whiston E."/>
            <person name="Hung C.-Y."/>
            <person name="McMahan C."/>
            <person name="White J."/>
            <person name="Sykes S."/>
            <person name="Heiman D."/>
            <person name="Young S."/>
            <person name="Zeng Q."/>
            <person name="Abouelleil A."/>
            <person name="Aftuck L."/>
            <person name="Bessette D."/>
            <person name="Brown A."/>
            <person name="FitzGerald M."/>
            <person name="Lui A."/>
            <person name="Macdonald J.P."/>
            <person name="Priest M."/>
            <person name="Orbach M.J."/>
            <person name="Galgiani J.N."/>
            <person name="Kirkland T.N."/>
            <person name="Cole G.T."/>
            <person name="Birren B.W."/>
            <person name="Henn M.R."/>
            <person name="Taylor J.W."/>
            <person name="Rounsley S.D."/>
        </authorList>
    </citation>
    <scope>NUCLEOTIDE SEQUENCE [LARGE SCALE GENOMIC DNA]</scope>
    <source>
        <strain evidence="3">RMSCC 3488</strain>
    </source>
</reference>
<evidence type="ECO:0000313" key="3">
    <source>
        <dbReference type="Proteomes" id="UP000054567"/>
    </source>
</evidence>
<organism evidence="2 3">
    <name type="scientific">Coccidioides posadasii RMSCC 3488</name>
    <dbReference type="NCBI Taxonomy" id="454284"/>
    <lineage>
        <taxon>Eukaryota</taxon>
        <taxon>Fungi</taxon>
        <taxon>Dikarya</taxon>
        <taxon>Ascomycota</taxon>
        <taxon>Pezizomycotina</taxon>
        <taxon>Eurotiomycetes</taxon>
        <taxon>Eurotiomycetidae</taxon>
        <taxon>Onygenales</taxon>
        <taxon>Onygenaceae</taxon>
        <taxon>Coccidioides</taxon>
    </lineage>
</organism>
<feature type="transmembrane region" description="Helical" evidence="1">
    <location>
        <begin position="86"/>
        <end position="108"/>
    </location>
</feature>
<keyword evidence="1" id="KW-1133">Transmembrane helix</keyword>
<reference evidence="3" key="2">
    <citation type="journal article" date="2009" name="Genome Res.">
        <title>Comparative genomic analyses of the human fungal pathogens Coccidioides and their relatives.</title>
        <authorList>
            <person name="Sharpton T.J."/>
            <person name="Stajich J.E."/>
            <person name="Rounsley S.D."/>
            <person name="Gardner M.J."/>
            <person name="Wortman J.R."/>
            <person name="Jordar V.S."/>
            <person name="Maiti R."/>
            <person name="Kodira C.D."/>
            <person name="Neafsey D.E."/>
            <person name="Zeng Q."/>
            <person name="Hung C.-Y."/>
            <person name="McMahan C."/>
            <person name="Muszewska A."/>
            <person name="Grynberg M."/>
            <person name="Mandel M.A."/>
            <person name="Kellner E.M."/>
            <person name="Barker B.M."/>
            <person name="Galgiani J.N."/>
            <person name="Orbach M.J."/>
            <person name="Kirkland T.N."/>
            <person name="Cole G.T."/>
            <person name="Henn M.R."/>
            <person name="Birren B.W."/>
            <person name="Taylor J.W."/>
        </authorList>
    </citation>
    <scope>NUCLEOTIDE SEQUENCE [LARGE SCALE GENOMIC DNA]</scope>
    <source>
        <strain evidence="3">RMSCC 3488</strain>
    </source>
</reference>
<sequence length="149" mass="16252">MVGIIGFKEHKSGRISRRIVHWRPCGGIRSEAELYSVLPSGAELEVGSRCNTGQPKGLEKPLLTIFNIKVPMYSTYKELESTSLEVASMLGTLFVSFSCACLPIMALIPRIRHSQTKSNQRGSYGNGIGIGALSAVRVEVYAAAQMYIT</sequence>
<name>A0A0J6IJR0_COCPO</name>